<gene>
    <name evidence="1" type="ORF">Clacol_006978</name>
</gene>
<dbReference type="InterPro" id="IPR032675">
    <property type="entry name" value="LRR_dom_sf"/>
</dbReference>
<name>A0AAV5ADN5_9AGAM</name>
<dbReference type="Gene3D" id="3.80.10.10">
    <property type="entry name" value="Ribonuclease Inhibitor"/>
    <property type="match status" value="1"/>
</dbReference>
<organism evidence="1 2">
    <name type="scientific">Clathrus columnatus</name>
    <dbReference type="NCBI Taxonomy" id="1419009"/>
    <lineage>
        <taxon>Eukaryota</taxon>
        <taxon>Fungi</taxon>
        <taxon>Dikarya</taxon>
        <taxon>Basidiomycota</taxon>
        <taxon>Agaricomycotina</taxon>
        <taxon>Agaricomycetes</taxon>
        <taxon>Phallomycetidae</taxon>
        <taxon>Phallales</taxon>
        <taxon>Clathraceae</taxon>
        <taxon>Clathrus</taxon>
    </lineage>
</organism>
<proteinExistence type="predicted"/>
<dbReference type="InterPro" id="IPR036047">
    <property type="entry name" value="F-box-like_dom_sf"/>
</dbReference>
<keyword evidence="2" id="KW-1185">Reference proteome</keyword>
<dbReference type="SUPFAM" id="SSF52058">
    <property type="entry name" value="L domain-like"/>
    <property type="match status" value="1"/>
</dbReference>
<accession>A0AAV5ADN5</accession>
<evidence type="ECO:0008006" key="3">
    <source>
        <dbReference type="Google" id="ProtNLM"/>
    </source>
</evidence>
<sequence length="548" mass="63115">MPHFLENRDIADQIFAWMSPQTLTVTARVCRAWFGASIPKIWKDVELKTALSLLGAFESLPQNAYYRFKKMPNKKKWNRFLIYSSYVLSLKGMQRDRFALEMAANSRPDPVQYLFPRCGYLSWQTSSDEGLLDLGILITQSLDHLVLQVHDLTYPFFSGICQSLHQASPALRFLQLDIIEPSPRAAECRDLAYQLLTFFARKLRFVQIPEVFNTTKTIQKLYELSNLFHLMINVRGLVLYDPRILTKTSGNYQGRGGFTSLQTLSFGGSQESLCDRFLKLTSLSSLQTLRWYLGEELKDAKSFIQTVADGCPQLQILDVGNSRMYLKPNCVRPVVPWHFVRPILQCQKLRGLMLHCFQVQMDQKDFIDLLKNRVTWTGIELFTAQPLRMIDLFLFAKYCPNLKNLGVFVNGFLGLHLTSHDDIKLTFPSLTSVEFAFSTFPQEMAHTVALFFFRFCKEPPYFGGWDLLFWDSVSFVLATLYIKKERLTGIPMSAYTRAFVDQSMKVRNLIDDTDIDLDVEESEYGSGSEYNESGDEDAMTIDGWMIRL</sequence>
<comment type="caution">
    <text evidence="1">The sequence shown here is derived from an EMBL/GenBank/DDBJ whole genome shotgun (WGS) entry which is preliminary data.</text>
</comment>
<dbReference type="Proteomes" id="UP001050691">
    <property type="component" value="Unassembled WGS sequence"/>
</dbReference>
<dbReference type="EMBL" id="BPWL01000007">
    <property type="protein sequence ID" value="GJJ12734.1"/>
    <property type="molecule type" value="Genomic_DNA"/>
</dbReference>
<protein>
    <recommendedName>
        <fullName evidence="3">F-box domain-containing protein</fullName>
    </recommendedName>
</protein>
<dbReference type="AlphaFoldDB" id="A0AAV5ADN5"/>
<dbReference type="SUPFAM" id="SSF81383">
    <property type="entry name" value="F-box domain"/>
    <property type="match status" value="1"/>
</dbReference>
<evidence type="ECO:0000313" key="1">
    <source>
        <dbReference type="EMBL" id="GJJ12734.1"/>
    </source>
</evidence>
<reference evidence="1" key="1">
    <citation type="submission" date="2021-10" db="EMBL/GenBank/DDBJ databases">
        <title>De novo Genome Assembly of Clathrus columnatus (Basidiomycota, Fungi) Using Illumina and Nanopore Sequence Data.</title>
        <authorList>
            <person name="Ogiso-Tanaka E."/>
            <person name="Itagaki H."/>
            <person name="Hosoya T."/>
            <person name="Hosaka K."/>
        </authorList>
    </citation>
    <scope>NUCLEOTIDE SEQUENCE</scope>
    <source>
        <strain evidence="1">MO-923</strain>
    </source>
</reference>
<evidence type="ECO:0000313" key="2">
    <source>
        <dbReference type="Proteomes" id="UP001050691"/>
    </source>
</evidence>